<organism evidence="1">
    <name type="scientific">Arion vulgaris</name>
    <dbReference type="NCBI Taxonomy" id="1028688"/>
    <lineage>
        <taxon>Eukaryota</taxon>
        <taxon>Metazoa</taxon>
        <taxon>Spiralia</taxon>
        <taxon>Lophotrochozoa</taxon>
        <taxon>Mollusca</taxon>
        <taxon>Gastropoda</taxon>
        <taxon>Heterobranchia</taxon>
        <taxon>Euthyneura</taxon>
        <taxon>Panpulmonata</taxon>
        <taxon>Eupulmonata</taxon>
        <taxon>Stylommatophora</taxon>
        <taxon>Helicina</taxon>
        <taxon>Arionoidea</taxon>
        <taxon>Arionidae</taxon>
        <taxon>Arion</taxon>
    </lineage>
</organism>
<protein>
    <submittedName>
        <fullName evidence="1">Uncharacterized protein</fullName>
    </submittedName>
</protein>
<proteinExistence type="predicted"/>
<dbReference type="EMBL" id="HACG01047370">
    <property type="protein sequence ID" value="CEK94235.1"/>
    <property type="molecule type" value="Transcribed_RNA"/>
</dbReference>
<dbReference type="AlphaFoldDB" id="A0A0B7BPY0"/>
<feature type="non-terminal residue" evidence="1">
    <location>
        <position position="1"/>
    </location>
</feature>
<evidence type="ECO:0000313" key="1">
    <source>
        <dbReference type="EMBL" id="CEK94235.1"/>
    </source>
</evidence>
<name>A0A0B7BPY0_9EUPU</name>
<gene>
    <name evidence="1" type="primary">ORF199775</name>
</gene>
<reference evidence="1" key="1">
    <citation type="submission" date="2014-12" db="EMBL/GenBank/DDBJ databases">
        <title>Insight into the proteome of Arion vulgaris.</title>
        <authorList>
            <person name="Aradska J."/>
            <person name="Bulat T."/>
            <person name="Smidak R."/>
            <person name="Sarate P."/>
            <person name="Gangsoo J."/>
            <person name="Sialana F."/>
            <person name="Bilban M."/>
            <person name="Lubec G."/>
        </authorList>
    </citation>
    <scope>NUCLEOTIDE SEQUENCE</scope>
    <source>
        <tissue evidence="1">Skin</tissue>
    </source>
</reference>
<sequence length="67" mass="7184">STVTASTVAATVQVMMFSLYPDNGTRVSRMGENGNQNEMLEVNFLLSHSMYGPLLSDGQTCPLSLGN</sequence>
<accession>A0A0B7BPY0</accession>